<accession>A0A7R9MJG2</accession>
<evidence type="ECO:0000313" key="3">
    <source>
        <dbReference type="Proteomes" id="UP000728032"/>
    </source>
</evidence>
<dbReference type="EMBL" id="CAJPVJ010022439">
    <property type="protein sequence ID" value="CAG2178252.1"/>
    <property type="molecule type" value="Genomic_DNA"/>
</dbReference>
<evidence type="ECO:0000313" key="2">
    <source>
        <dbReference type="EMBL" id="CAD7661116.1"/>
    </source>
</evidence>
<dbReference type="OrthoDB" id="194468at2759"/>
<dbReference type="PANTHER" id="PTHR12216">
    <property type="entry name" value="UROCANATE HYDRATASE"/>
    <property type="match status" value="1"/>
</dbReference>
<dbReference type="Pfam" id="PF17392">
    <property type="entry name" value="Urocanase_C"/>
    <property type="match status" value="1"/>
</dbReference>
<dbReference type="InterPro" id="IPR035401">
    <property type="entry name" value="Urocanase_C"/>
</dbReference>
<dbReference type="InterPro" id="IPR036190">
    <property type="entry name" value="Urocanase_sf"/>
</dbReference>
<dbReference type="AlphaFoldDB" id="A0A7R9MJG2"/>
<dbReference type="GO" id="GO:0006548">
    <property type="term" value="P:L-histidine catabolic process"/>
    <property type="evidence" value="ECO:0007669"/>
    <property type="project" value="TreeGrafter"/>
</dbReference>
<organism evidence="2">
    <name type="scientific">Oppiella nova</name>
    <dbReference type="NCBI Taxonomy" id="334625"/>
    <lineage>
        <taxon>Eukaryota</taxon>
        <taxon>Metazoa</taxon>
        <taxon>Ecdysozoa</taxon>
        <taxon>Arthropoda</taxon>
        <taxon>Chelicerata</taxon>
        <taxon>Arachnida</taxon>
        <taxon>Acari</taxon>
        <taxon>Acariformes</taxon>
        <taxon>Sarcoptiformes</taxon>
        <taxon>Oribatida</taxon>
        <taxon>Brachypylina</taxon>
        <taxon>Oppioidea</taxon>
        <taxon>Oppiidae</taxon>
        <taxon>Oppiella</taxon>
    </lineage>
</organism>
<proteinExistence type="predicted"/>
<dbReference type="Gene3D" id="3.40.1770.10">
    <property type="entry name" value="Urocanase superfamily"/>
    <property type="match status" value="1"/>
</dbReference>
<dbReference type="GO" id="GO:0016153">
    <property type="term" value="F:urocanate hydratase activity"/>
    <property type="evidence" value="ECO:0007669"/>
    <property type="project" value="InterPro"/>
</dbReference>
<keyword evidence="3" id="KW-1185">Reference proteome</keyword>
<dbReference type="Proteomes" id="UP000728032">
    <property type="component" value="Unassembled WGS sequence"/>
</dbReference>
<name>A0A7R9MJG2_9ACAR</name>
<dbReference type="InterPro" id="IPR023636">
    <property type="entry name" value="Urocanase_CS"/>
</dbReference>
<dbReference type="PROSITE" id="PS01233">
    <property type="entry name" value="UROCANASE"/>
    <property type="match status" value="1"/>
</dbReference>
<dbReference type="EMBL" id="OC937264">
    <property type="protein sequence ID" value="CAD7661116.1"/>
    <property type="molecule type" value="Genomic_DNA"/>
</dbReference>
<evidence type="ECO:0000259" key="1">
    <source>
        <dbReference type="Pfam" id="PF17392"/>
    </source>
</evidence>
<dbReference type="InterPro" id="IPR023637">
    <property type="entry name" value="Urocanase-like"/>
</dbReference>
<dbReference type="SUPFAM" id="SSF111326">
    <property type="entry name" value="Urocanase"/>
    <property type="match status" value="1"/>
</dbReference>
<reference evidence="2" key="1">
    <citation type="submission" date="2020-11" db="EMBL/GenBank/DDBJ databases">
        <authorList>
            <person name="Tran Van P."/>
        </authorList>
    </citation>
    <scope>NUCLEOTIDE SEQUENCE</scope>
</reference>
<dbReference type="PANTHER" id="PTHR12216:SF3">
    <property type="entry name" value="UROCANATE HYDRATASE"/>
    <property type="match status" value="1"/>
</dbReference>
<feature type="domain" description="Urocanase C-terminal" evidence="1">
    <location>
        <begin position="2"/>
        <end position="159"/>
    </location>
</feature>
<gene>
    <name evidence="2" type="ORF">ONB1V03_LOCUS17677</name>
</gene>
<sequence length="184" mass="20014">MDNIKWISEAKEHKLVVGSQARILYSDQIGRVSIGLAFNEAIKNKTIKSPIILSRDHHDVSGADSPFRETSNIYDGSAFTADMAVSTVIGNSGRGCTWVALHNGGGVGFGEVINCGFGLVLDGSQESHDKVVNILGWDVMNGVSRRSWSGNQLARHTIQDIMQNNSKVRVTLPNEVDDNVVNHL</sequence>
<protein>
    <recommendedName>
        <fullName evidence="1">Urocanase C-terminal domain-containing protein</fullName>
    </recommendedName>
</protein>